<keyword evidence="3" id="KW-1185">Reference proteome</keyword>
<protein>
    <submittedName>
        <fullName evidence="2">Uncharacterized protein</fullName>
    </submittedName>
</protein>
<name>A0ABN3P1G3_9ACTN</name>
<evidence type="ECO:0000313" key="2">
    <source>
        <dbReference type="EMBL" id="GAA2555291.1"/>
    </source>
</evidence>
<accession>A0ABN3P1G3</accession>
<sequence length="169" mass="18013">MPVIRRKKTAQVTTGAKGRAVAKKGTTTAPKKAARGSAKVTTVAKPTSSSAKKTRERQVDPVTGFGIGTDADVMIKEAMKGGNTRPEIIARIKGKLPKTTSNGTEKPVANVFASVLKKKTDEGWIVESSWVLRPPTSQSKAKSTKSSDNVTPISKNTARKRVTPRKKAS</sequence>
<dbReference type="EMBL" id="BAAATM010000022">
    <property type="protein sequence ID" value="GAA2555291.1"/>
    <property type="molecule type" value="Genomic_DNA"/>
</dbReference>
<reference evidence="2 3" key="1">
    <citation type="journal article" date="2019" name="Int. J. Syst. Evol. Microbiol.">
        <title>The Global Catalogue of Microorganisms (GCM) 10K type strain sequencing project: providing services to taxonomists for standard genome sequencing and annotation.</title>
        <authorList>
            <consortium name="The Broad Institute Genomics Platform"/>
            <consortium name="The Broad Institute Genome Sequencing Center for Infectious Disease"/>
            <person name="Wu L."/>
            <person name="Ma J."/>
        </authorList>
    </citation>
    <scope>NUCLEOTIDE SEQUENCE [LARGE SCALE GENOMIC DNA]</scope>
    <source>
        <strain evidence="2 3">JCM 6924</strain>
    </source>
</reference>
<dbReference type="Proteomes" id="UP001501095">
    <property type="component" value="Unassembled WGS sequence"/>
</dbReference>
<feature type="compositionally biased region" description="Basic residues" evidence="1">
    <location>
        <begin position="157"/>
        <end position="169"/>
    </location>
</feature>
<evidence type="ECO:0000313" key="3">
    <source>
        <dbReference type="Proteomes" id="UP001501095"/>
    </source>
</evidence>
<feature type="compositionally biased region" description="Low complexity" evidence="1">
    <location>
        <begin position="136"/>
        <end position="147"/>
    </location>
</feature>
<proteinExistence type="predicted"/>
<evidence type="ECO:0000256" key="1">
    <source>
        <dbReference type="SAM" id="MobiDB-lite"/>
    </source>
</evidence>
<dbReference type="RefSeq" id="WP_344543092.1">
    <property type="nucleotide sequence ID" value="NZ_BAAATM010000022.1"/>
</dbReference>
<organism evidence="2 3">
    <name type="scientific">Streptomyces levis</name>
    <dbReference type="NCBI Taxonomy" id="285566"/>
    <lineage>
        <taxon>Bacteria</taxon>
        <taxon>Bacillati</taxon>
        <taxon>Actinomycetota</taxon>
        <taxon>Actinomycetes</taxon>
        <taxon>Kitasatosporales</taxon>
        <taxon>Streptomycetaceae</taxon>
        <taxon>Streptomyces</taxon>
    </lineage>
</organism>
<gene>
    <name evidence="2" type="ORF">GCM10010423_65650</name>
</gene>
<feature type="region of interest" description="Disordered" evidence="1">
    <location>
        <begin position="1"/>
        <end position="67"/>
    </location>
</feature>
<feature type="region of interest" description="Disordered" evidence="1">
    <location>
        <begin position="131"/>
        <end position="169"/>
    </location>
</feature>
<comment type="caution">
    <text evidence="2">The sequence shown here is derived from an EMBL/GenBank/DDBJ whole genome shotgun (WGS) entry which is preliminary data.</text>
</comment>